<comment type="caution">
    <text evidence="1">The sequence shown here is derived from an EMBL/GenBank/DDBJ whole genome shotgun (WGS) entry which is preliminary data.</text>
</comment>
<gene>
    <name evidence="1" type="ORF">GCM10007304_35080</name>
</gene>
<keyword evidence="2" id="KW-1185">Reference proteome</keyword>
<sequence length="133" mass="14704">MTPSNRSNQLSGEQGGTTVVEKKQTTKLLAKLASWPAPYREVGERIHQIVLDAVPALRPKLWYGEAGYAVSGPVQIFFRVDQYMSFGLTEKAQLSVDDGAPDLLIESAWFIKELDGPTEKRIAAIVCVKRLAE</sequence>
<dbReference type="RefSeq" id="WP_229746106.1">
    <property type="nucleotide sequence ID" value="NZ_BMCU01000003.1"/>
</dbReference>
<reference evidence="1" key="1">
    <citation type="journal article" date="2014" name="Int. J. Syst. Evol. Microbiol.">
        <title>Complete genome sequence of Corynebacterium casei LMG S-19264T (=DSM 44701T), isolated from a smear-ripened cheese.</title>
        <authorList>
            <consortium name="US DOE Joint Genome Institute (JGI-PGF)"/>
            <person name="Walter F."/>
            <person name="Albersmeier A."/>
            <person name="Kalinowski J."/>
            <person name="Ruckert C."/>
        </authorList>
    </citation>
    <scope>NUCLEOTIDE SEQUENCE</scope>
    <source>
        <strain evidence="1">CCM 7905</strain>
    </source>
</reference>
<dbReference type="Proteomes" id="UP000654257">
    <property type="component" value="Unassembled WGS sequence"/>
</dbReference>
<organism evidence="1 2">
    <name type="scientific">Rhodococcoides trifolii</name>
    <dbReference type="NCBI Taxonomy" id="908250"/>
    <lineage>
        <taxon>Bacteria</taxon>
        <taxon>Bacillati</taxon>
        <taxon>Actinomycetota</taxon>
        <taxon>Actinomycetes</taxon>
        <taxon>Mycobacteriales</taxon>
        <taxon>Nocardiaceae</taxon>
        <taxon>Rhodococcoides</taxon>
    </lineage>
</organism>
<evidence type="ECO:0000313" key="1">
    <source>
        <dbReference type="EMBL" id="GGG17973.1"/>
    </source>
</evidence>
<evidence type="ECO:0008006" key="3">
    <source>
        <dbReference type="Google" id="ProtNLM"/>
    </source>
</evidence>
<reference evidence="1" key="2">
    <citation type="submission" date="2020-09" db="EMBL/GenBank/DDBJ databases">
        <authorList>
            <person name="Sun Q."/>
            <person name="Sedlacek I."/>
        </authorList>
    </citation>
    <scope>NUCLEOTIDE SEQUENCE</scope>
    <source>
        <strain evidence="1">CCM 7905</strain>
    </source>
</reference>
<dbReference type="SUPFAM" id="SSF159888">
    <property type="entry name" value="YdhG-like"/>
    <property type="match status" value="1"/>
</dbReference>
<dbReference type="EMBL" id="BMCU01000003">
    <property type="protein sequence ID" value="GGG17973.1"/>
    <property type="molecule type" value="Genomic_DNA"/>
</dbReference>
<name>A0A917G1C1_9NOCA</name>
<evidence type="ECO:0000313" key="2">
    <source>
        <dbReference type="Proteomes" id="UP000654257"/>
    </source>
</evidence>
<protein>
    <recommendedName>
        <fullName evidence="3">YdhG-like domain-containing protein</fullName>
    </recommendedName>
</protein>
<dbReference type="AlphaFoldDB" id="A0A917G1C1"/>
<accession>A0A917G1C1</accession>
<proteinExistence type="predicted"/>